<dbReference type="GeneID" id="81588226"/>
<accession>A0AAD6H2G6</accession>
<keyword evidence="3" id="KW-1185">Reference proteome</keyword>
<protein>
    <submittedName>
        <fullName evidence="2">Uncharacterized protein</fullName>
    </submittedName>
</protein>
<evidence type="ECO:0000256" key="1">
    <source>
        <dbReference type="SAM" id="MobiDB-lite"/>
    </source>
</evidence>
<proteinExistence type="predicted"/>
<comment type="caution">
    <text evidence="2">The sequence shown here is derived from an EMBL/GenBank/DDBJ whole genome shotgun (WGS) entry which is preliminary data.</text>
</comment>
<gene>
    <name evidence="2" type="ORF">N7537_006927</name>
</gene>
<dbReference type="AlphaFoldDB" id="A0AAD6H2G6"/>
<feature type="compositionally biased region" description="Gly residues" evidence="1">
    <location>
        <begin position="55"/>
        <end position="74"/>
    </location>
</feature>
<feature type="compositionally biased region" description="Low complexity" evidence="1">
    <location>
        <begin position="79"/>
        <end position="89"/>
    </location>
</feature>
<dbReference type="RefSeq" id="XP_056753769.1">
    <property type="nucleotide sequence ID" value="XM_056897984.1"/>
</dbReference>
<name>A0AAD6H2G6_9EURO</name>
<organism evidence="2 3">
    <name type="scientific">Penicillium hordei</name>
    <dbReference type="NCBI Taxonomy" id="40994"/>
    <lineage>
        <taxon>Eukaryota</taxon>
        <taxon>Fungi</taxon>
        <taxon>Dikarya</taxon>
        <taxon>Ascomycota</taxon>
        <taxon>Pezizomycotina</taxon>
        <taxon>Eurotiomycetes</taxon>
        <taxon>Eurotiomycetidae</taxon>
        <taxon>Eurotiales</taxon>
        <taxon>Aspergillaceae</taxon>
        <taxon>Penicillium</taxon>
    </lineage>
</organism>
<dbReference type="EMBL" id="JAQJAE010000003">
    <property type="protein sequence ID" value="KAJ5603971.1"/>
    <property type="molecule type" value="Genomic_DNA"/>
</dbReference>
<evidence type="ECO:0000313" key="3">
    <source>
        <dbReference type="Proteomes" id="UP001213799"/>
    </source>
</evidence>
<reference evidence="2" key="2">
    <citation type="submission" date="2023-01" db="EMBL/GenBank/DDBJ databases">
        <authorList>
            <person name="Petersen C."/>
        </authorList>
    </citation>
    <scope>NUCLEOTIDE SEQUENCE</scope>
    <source>
        <strain evidence="2">IBT 12815</strain>
    </source>
</reference>
<reference evidence="2" key="1">
    <citation type="journal article" date="2023" name="IMA Fungus">
        <title>Comparative genomic study of the Penicillium genus elucidates a diverse pangenome and 15 lateral gene transfer events.</title>
        <authorList>
            <person name="Petersen C."/>
            <person name="Sorensen T."/>
            <person name="Nielsen M.R."/>
            <person name="Sondergaard T.E."/>
            <person name="Sorensen J.L."/>
            <person name="Fitzpatrick D.A."/>
            <person name="Frisvad J.C."/>
            <person name="Nielsen K.L."/>
        </authorList>
    </citation>
    <scope>NUCLEOTIDE SEQUENCE</scope>
    <source>
        <strain evidence="2">IBT 12815</strain>
    </source>
</reference>
<evidence type="ECO:0000313" key="2">
    <source>
        <dbReference type="EMBL" id="KAJ5603971.1"/>
    </source>
</evidence>
<sequence>MEARRRRIEAEMIRGHDDLQVERQMNAEFGDVAHRVMGTYAHGPSFPRGGRDGVRGGSVRGGFRGGRGRGGGDYGAFHGAAQNPAGQDAGPPPPPTKRPLVRLSEKPLLVPVPRDPLTSLLPVSTALSPSP</sequence>
<feature type="compositionally biased region" description="Polar residues" evidence="1">
    <location>
        <begin position="121"/>
        <end position="131"/>
    </location>
</feature>
<dbReference type="Proteomes" id="UP001213799">
    <property type="component" value="Unassembled WGS sequence"/>
</dbReference>
<feature type="region of interest" description="Disordered" evidence="1">
    <location>
        <begin position="40"/>
        <end position="131"/>
    </location>
</feature>